<organism evidence="2 3">
    <name type="scientific">Dictyocaulus viviparus</name>
    <name type="common">Bovine lungworm</name>
    <dbReference type="NCBI Taxonomy" id="29172"/>
    <lineage>
        <taxon>Eukaryota</taxon>
        <taxon>Metazoa</taxon>
        <taxon>Ecdysozoa</taxon>
        <taxon>Nematoda</taxon>
        <taxon>Chromadorea</taxon>
        <taxon>Rhabditida</taxon>
        <taxon>Rhabditina</taxon>
        <taxon>Rhabditomorpha</taxon>
        <taxon>Strongyloidea</taxon>
        <taxon>Metastrongylidae</taxon>
        <taxon>Dictyocaulus</taxon>
    </lineage>
</organism>
<dbReference type="Proteomes" id="UP000053766">
    <property type="component" value="Unassembled WGS sequence"/>
</dbReference>
<feature type="signal peptide" evidence="1">
    <location>
        <begin position="1"/>
        <end position="18"/>
    </location>
</feature>
<dbReference type="EMBL" id="KN716662">
    <property type="protein sequence ID" value="KJH42468.1"/>
    <property type="molecule type" value="Genomic_DNA"/>
</dbReference>
<gene>
    <name evidence="2" type="ORF">DICVIV_11550</name>
</gene>
<evidence type="ECO:0000256" key="1">
    <source>
        <dbReference type="SAM" id="SignalP"/>
    </source>
</evidence>
<proteinExistence type="predicted"/>
<name>A0A0D8XCY7_DICVI</name>
<reference evidence="3" key="2">
    <citation type="journal article" date="2016" name="Sci. Rep.">
        <title>Dictyocaulus viviparus genome, variome and transcriptome elucidate lungworm biology and support future intervention.</title>
        <authorList>
            <person name="McNulty S.N."/>
            <person name="Strube C."/>
            <person name="Rosa B.A."/>
            <person name="Martin J.C."/>
            <person name="Tyagi R."/>
            <person name="Choi Y.J."/>
            <person name="Wang Q."/>
            <person name="Hallsworth Pepin K."/>
            <person name="Zhang X."/>
            <person name="Ozersky P."/>
            <person name="Wilson R.K."/>
            <person name="Sternberg P.W."/>
            <person name="Gasser R.B."/>
            <person name="Mitreva M."/>
        </authorList>
    </citation>
    <scope>NUCLEOTIDE SEQUENCE [LARGE SCALE GENOMIC DNA]</scope>
    <source>
        <strain evidence="3">HannoverDv2000</strain>
    </source>
</reference>
<accession>A0A0D8XCY7</accession>
<protein>
    <submittedName>
        <fullName evidence="2">Uncharacterized protein</fullName>
    </submittedName>
</protein>
<feature type="chain" id="PRO_5002335514" evidence="1">
    <location>
        <begin position="19"/>
        <end position="38"/>
    </location>
</feature>
<sequence length="38" mass="4543">MYFFLALTWLFVTNYSAGVIDRHAVSNESRFLHENTEY</sequence>
<keyword evidence="3" id="KW-1185">Reference proteome</keyword>
<dbReference type="AlphaFoldDB" id="A0A0D8XCY7"/>
<keyword evidence="1" id="KW-0732">Signal</keyword>
<evidence type="ECO:0000313" key="3">
    <source>
        <dbReference type="Proteomes" id="UP000053766"/>
    </source>
</evidence>
<evidence type="ECO:0000313" key="2">
    <source>
        <dbReference type="EMBL" id="KJH42468.1"/>
    </source>
</evidence>
<reference evidence="2 3" key="1">
    <citation type="submission" date="2013-11" db="EMBL/GenBank/DDBJ databases">
        <title>Draft genome of the bovine lungworm Dictyocaulus viviparus.</title>
        <authorList>
            <person name="Mitreva M."/>
        </authorList>
    </citation>
    <scope>NUCLEOTIDE SEQUENCE [LARGE SCALE GENOMIC DNA]</scope>
    <source>
        <strain evidence="2 3">HannoverDv2000</strain>
    </source>
</reference>